<gene>
    <name evidence="2" type="ORF">GCM10011372_02230</name>
</gene>
<reference evidence="2" key="2">
    <citation type="submission" date="2020-09" db="EMBL/GenBank/DDBJ databases">
        <authorList>
            <person name="Sun Q."/>
            <person name="Zhou Y."/>
        </authorList>
    </citation>
    <scope>NUCLEOTIDE SEQUENCE</scope>
    <source>
        <strain evidence="2">CGMCC 1.8984</strain>
    </source>
</reference>
<evidence type="ECO:0000259" key="1">
    <source>
        <dbReference type="PROSITE" id="PS50206"/>
    </source>
</evidence>
<dbReference type="AlphaFoldDB" id="A0A917PA24"/>
<dbReference type="CDD" id="cd00158">
    <property type="entry name" value="RHOD"/>
    <property type="match status" value="1"/>
</dbReference>
<dbReference type="InterPro" id="IPR050229">
    <property type="entry name" value="GlpE_sulfurtransferase"/>
</dbReference>
<dbReference type="SUPFAM" id="SSF52821">
    <property type="entry name" value="Rhodanese/Cell cycle control phosphatase"/>
    <property type="match status" value="1"/>
</dbReference>
<dbReference type="EMBL" id="BMMD01000001">
    <property type="protein sequence ID" value="GGJ67967.1"/>
    <property type="molecule type" value="Genomic_DNA"/>
</dbReference>
<dbReference type="InterPro" id="IPR036873">
    <property type="entry name" value="Rhodanese-like_dom_sf"/>
</dbReference>
<protein>
    <submittedName>
        <fullName evidence="2">Sulfurtransferase</fullName>
    </submittedName>
</protein>
<dbReference type="PANTHER" id="PTHR43031">
    <property type="entry name" value="FAD-DEPENDENT OXIDOREDUCTASE"/>
    <property type="match status" value="1"/>
</dbReference>
<keyword evidence="3" id="KW-1185">Reference proteome</keyword>
<feature type="domain" description="Rhodanese" evidence="1">
    <location>
        <begin position="13"/>
        <end position="100"/>
    </location>
</feature>
<sequence length="100" mass="10805">MADITVAQVRERLGGADQLIDVREIHEVAEGMVPGAKNIPLGTLPSRLGEIDRARPVIAICRSGNRSRQATEVLKTAGFRVDNMEGGMIAWSRAGLPVDR</sequence>
<dbReference type="Pfam" id="PF00581">
    <property type="entry name" value="Rhodanese"/>
    <property type="match status" value="1"/>
</dbReference>
<dbReference type="PROSITE" id="PS50206">
    <property type="entry name" value="RHODANESE_3"/>
    <property type="match status" value="1"/>
</dbReference>
<evidence type="ECO:0000313" key="2">
    <source>
        <dbReference type="EMBL" id="GGJ67967.1"/>
    </source>
</evidence>
<dbReference type="InterPro" id="IPR001763">
    <property type="entry name" value="Rhodanese-like_dom"/>
</dbReference>
<accession>A0A917PA24</accession>
<dbReference type="RefSeq" id="WP_188741588.1">
    <property type="nucleotide sequence ID" value="NZ_BAABFW010000007.1"/>
</dbReference>
<evidence type="ECO:0000313" key="3">
    <source>
        <dbReference type="Proteomes" id="UP000636956"/>
    </source>
</evidence>
<comment type="caution">
    <text evidence="2">The sequence shown here is derived from an EMBL/GenBank/DDBJ whole genome shotgun (WGS) entry which is preliminary data.</text>
</comment>
<dbReference type="PANTHER" id="PTHR43031:SF1">
    <property type="entry name" value="PYRIDINE NUCLEOTIDE-DISULPHIDE OXIDOREDUCTASE"/>
    <property type="match status" value="1"/>
</dbReference>
<organism evidence="2 3">
    <name type="scientific">Agromyces bauzanensis</name>
    <dbReference type="NCBI Taxonomy" id="1308924"/>
    <lineage>
        <taxon>Bacteria</taxon>
        <taxon>Bacillati</taxon>
        <taxon>Actinomycetota</taxon>
        <taxon>Actinomycetes</taxon>
        <taxon>Micrococcales</taxon>
        <taxon>Microbacteriaceae</taxon>
        <taxon>Agromyces</taxon>
    </lineage>
</organism>
<dbReference type="Proteomes" id="UP000636956">
    <property type="component" value="Unassembled WGS sequence"/>
</dbReference>
<dbReference type="Gene3D" id="3.40.250.10">
    <property type="entry name" value="Rhodanese-like domain"/>
    <property type="match status" value="1"/>
</dbReference>
<proteinExistence type="predicted"/>
<dbReference type="SMART" id="SM00450">
    <property type="entry name" value="RHOD"/>
    <property type="match status" value="1"/>
</dbReference>
<reference evidence="2" key="1">
    <citation type="journal article" date="2014" name="Int. J. Syst. Evol. Microbiol.">
        <title>Complete genome sequence of Corynebacterium casei LMG S-19264T (=DSM 44701T), isolated from a smear-ripened cheese.</title>
        <authorList>
            <consortium name="US DOE Joint Genome Institute (JGI-PGF)"/>
            <person name="Walter F."/>
            <person name="Albersmeier A."/>
            <person name="Kalinowski J."/>
            <person name="Ruckert C."/>
        </authorList>
    </citation>
    <scope>NUCLEOTIDE SEQUENCE</scope>
    <source>
        <strain evidence="2">CGMCC 1.8984</strain>
    </source>
</reference>
<name>A0A917PA24_9MICO</name>